<accession>A0A4Q7R7V0</accession>
<evidence type="ECO:0000313" key="3">
    <source>
        <dbReference type="Proteomes" id="UP000291078"/>
    </source>
</evidence>
<dbReference type="Proteomes" id="UP000291078">
    <property type="component" value="Unassembled WGS sequence"/>
</dbReference>
<dbReference type="InterPro" id="IPR013762">
    <property type="entry name" value="Integrase-like_cat_sf"/>
</dbReference>
<gene>
    <name evidence="2" type="ORF">EV147_5202</name>
</gene>
<evidence type="ECO:0000313" key="2">
    <source>
        <dbReference type="EMBL" id="RZT28834.1"/>
    </source>
</evidence>
<dbReference type="EMBL" id="SGXM01000016">
    <property type="protein sequence ID" value="RZT28834.1"/>
    <property type="molecule type" value="Genomic_DNA"/>
</dbReference>
<name>A0A4Q7R7V0_9BURK</name>
<evidence type="ECO:0008006" key="4">
    <source>
        <dbReference type="Google" id="ProtNLM"/>
    </source>
</evidence>
<dbReference type="InterPro" id="IPR011010">
    <property type="entry name" value="DNA_brk_join_enz"/>
</dbReference>
<reference evidence="2 3" key="1">
    <citation type="journal article" date="2015" name="Stand. Genomic Sci.">
        <title>Genomic Encyclopedia of Bacterial and Archaeal Type Strains, Phase III: the genomes of soil and plant-associated and newly described type strains.</title>
        <authorList>
            <person name="Whitman W.B."/>
            <person name="Woyke T."/>
            <person name="Klenk H.P."/>
            <person name="Zhou Y."/>
            <person name="Lilburn T.G."/>
            <person name="Beck B.J."/>
            <person name="De Vos P."/>
            <person name="Vandamme P."/>
            <person name="Eisen J.A."/>
            <person name="Garrity G."/>
            <person name="Hugenholtz P."/>
            <person name="Kyrpides N.C."/>
        </authorList>
    </citation>
    <scope>NUCLEOTIDE SEQUENCE [LARGE SCALE GENOMIC DNA]</scope>
    <source>
        <strain evidence="2 3">ASC-9842</strain>
    </source>
</reference>
<dbReference type="GO" id="GO:0006310">
    <property type="term" value="P:DNA recombination"/>
    <property type="evidence" value="ECO:0007669"/>
    <property type="project" value="UniProtKB-KW"/>
</dbReference>
<sequence>MASELGRRRKSMVAVGRYSDSVSANWIENATRLVATAKASLPFAGVHWSDAVWDVSASYRHRTRAYKASRPALRLLFTQHRETPRVAALPMTEPFGGIVKALVCLRHQQRGQSSTSHMVFIRAARYVFHELAAADLALPDLRSDHLDLAAARLFAREMATSSYKVVGHMEEFADALDRNGLCRVRLDWRCRHKVRPRSMIQGSTEGFRNGESTSDRLPTEEVIRAIGHLYQIIPRAASSDDLVSADRILILITTIMVCTGLRVGEALTLPERPLSVAEDGSRNLRYARLKGRLDDVAVEWCCKPLLSATEELVQDVVDELQAATAGARRVAQRVRETGVLLSDIALDEELDSQSIQAILGLQSHSVPLFLASRKIPYETVNRRTRVKRDAFVAGITPDHWTAPVIPGGAGKGLDLHESLCVVYRNQLHRGTRSTLTYAAQPVTDQNMGEFLSGRATCASVFERYGVLGADGQPLRIRTHGLRHFLNHLLDEGGAPDLVQTKWFGRKHAADTKAYQHLTYAQRSAQVAEEVMGGRMQGKLVEEMKALPAERMRTFLAARIHAIHDVGPGMCIHDFQLSPCERHLQCTASCEDFLWISGDEERCEELKRQAAVVHLSLRTASETGRNTHARSDWHRHLKHRYAQLMRQLAALGLGEKDLRPYLDEGERHGKANQG</sequence>
<dbReference type="GO" id="GO:0015074">
    <property type="term" value="P:DNA integration"/>
    <property type="evidence" value="ECO:0007669"/>
    <property type="project" value="InterPro"/>
</dbReference>
<dbReference type="AlphaFoldDB" id="A0A4Q7R7V0"/>
<keyword evidence="3" id="KW-1185">Reference proteome</keyword>
<dbReference type="RefSeq" id="WP_235845040.1">
    <property type="nucleotide sequence ID" value="NZ_SGXM01000016.1"/>
</dbReference>
<comment type="caution">
    <text evidence="2">The sequence shown here is derived from an EMBL/GenBank/DDBJ whole genome shotgun (WGS) entry which is preliminary data.</text>
</comment>
<dbReference type="Gene3D" id="1.10.443.10">
    <property type="entry name" value="Intergrase catalytic core"/>
    <property type="match status" value="1"/>
</dbReference>
<protein>
    <recommendedName>
        <fullName evidence="4">Integrase</fullName>
    </recommendedName>
</protein>
<organism evidence="2 3">
    <name type="scientific">Cupriavidus agavae</name>
    <dbReference type="NCBI Taxonomy" id="1001822"/>
    <lineage>
        <taxon>Bacteria</taxon>
        <taxon>Pseudomonadati</taxon>
        <taxon>Pseudomonadota</taxon>
        <taxon>Betaproteobacteria</taxon>
        <taxon>Burkholderiales</taxon>
        <taxon>Burkholderiaceae</taxon>
        <taxon>Cupriavidus</taxon>
    </lineage>
</organism>
<keyword evidence="1" id="KW-0233">DNA recombination</keyword>
<proteinExistence type="predicted"/>
<evidence type="ECO:0000256" key="1">
    <source>
        <dbReference type="ARBA" id="ARBA00023172"/>
    </source>
</evidence>
<dbReference type="GO" id="GO:0003677">
    <property type="term" value="F:DNA binding"/>
    <property type="evidence" value="ECO:0007669"/>
    <property type="project" value="InterPro"/>
</dbReference>
<dbReference type="SUPFAM" id="SSF56349">
    <property type="entry name" value="DNA breaking-rejoining enzymes"/>
    <property type="match status" value="1"/>
</dbReference>